<dbReference type="Proteomes" id="UP000318571">
    <property type="component" value="Chromosome 5"/>
</dbReference>
<dbReference type="GO" id="GO:0005509">
    <property type="term" value="F:calcium ion binding"/>
    <property type="evidence" value="ECO:0007669"/>
    <property type="project" value="InterPro"/>
</dbReference>
<dbReference type="Gene3D" id="1.10.238.10">
    <property type="entry name" value="EF-hand"/>
    <property type="match status" value="1"/>
</dbReference>
<comment type="similarity">
    <text evidence="1">Belongs to the recoverin family.</text>
</comment>
<dbReference type="InterPro" id="IPR002048">
    <property type="entry name" value="EF_hand_dom"/>
</dbReference>
<dbReference type="PANTHER" id="PTHR23055">
    <property type="entry name" value="CALCIUM BINDING PROTEINS"/>
    <property type="match status" value="1"/>
</dbReference>
<evidence type="ECO:0000256" key="2">
    <source>
        <dbReference type="ARBA" id="ARBA00022707"/>
    </source>
</evidence>
<dbReference type="PANTHER" id="PTHR23055:SF178">
    <property type="entry name" value="NEUROCALCIN HOMOLOG"/>
    <property type="match status" value="1"/>
</dbReference>
<feature type="domain" description="EF-hand" evidence="6">
    <location>
        <begin position="149"/>
        <end position="184"/>
    </location>
</feature>
<dbReference type="SMART" id="SM00054">
    <property type="entry name" value="EFh"/>
    <property type="match status" value="3"/>
</dbReference>
<dbReference type="AlphaFoldDB" id="A0A553PFI6"/>
<feature type="domain" description="EF-hand" evidence="6">
    <location>
        <begin position="103"/>
        <end position="138"/>
    </location>
</feature>
<keyword evidence="8" id="KW-1185">Reference proteome</keyword>
<organism evidence="7 8">
    <name type="scientific">Tigriopus californicus</name>
    <name type="common">Marine copepod</name>
    <dbReference type="NCBI Taxonomy" id="6832"/>
    <lineage>
        <taxon>Eukaryota</taxon>
        <taxon>Metazoa</taxon>
        <taxon>Ecdysozoa</taxon>
        <taxon>Arthropoda</taxon>
        <taxon>Crustacea</taxon>
        <taxon>Multicrustacea</taxon>
        <taxon>Hexanauplia</taxon>
        <taxon>Copepoda</taxon>
        <taxon>Harpacticoida</taxon>
        <taxon>Harpacticidae</taxon>
        <taxon>Tigriopus</taxon>
    </lineage>
</organism>
<keyword evidence="3" id="KW-0479">Metal-binding</keyword>
<dbReference type="Pfam" id="PF13499">
    <property type="entry name" value="EF-hand_7"/>
    <property type="match status" value="1"/>
</dbReference>
<sequence length="250" mass="29426">MGQVETKIFEDAPPWDVKTVMDRTDLDEESIDICWRMWCEHPLVNRNKIKEPDFYKLLDIGPNDPEEHRTAKKMFELLDRDDDQDLEFVDTMIFLFSMDQELTQEQKLRRSFHFYDRTETGSITKQEMVEALDLLELLDMEHDKKGKVIIPDHVENLFSLMDFAHNNRINENEFMRAAKHYRKLGLTLTVHLLERNRKKLIEAVKEFSANEVKLDAMKGARKKSGLAGQLGVSIQEFKDKQLPPKEGKQE</sequence>
<gene>
    <name evidence="7" type="ORF">TCAL_00057</name>
</gene>
<evidence type="ECO:0000256" key="1">
    <source>
        <dbReference type="ARBA" id="ARBA00006049"/>
    </source>
</evidence>
<dbReference type="InterPro" id="IPR028846">
    <property type="entry name" value="Recoverin"/>
</dbReference>
<evidence type="ECO:0000256" key="3">
    <source>
        <dbReference type="ARBA" id="ARBA00022723"/>
    </source>
</evidence>
<keyword evidence="4" id="KW-0677">Repeat</keyword>
<keyword evidence="5" id="KW-0449">Lipoprotein</keyword>
<dbReference type="InterPro" id="IPR011992">
    <property type="entry name" value="EF-hand-dom_pair"/>
</dbReference>
<protein>
    <recommendedName>
        <fullName evidence="6">EF-hand domain-containing protein</fullName>
    </recommendedName>
</protein>
<dbReference type="PROSITE" id="PS50222">
    <property type="entry name" value="EF_HAND_2"/>
    <property type="match status" value="2"/>
</dbReference>
<dbReference type="EMBL" id="VCGU01000004">
    <property type="protein sequence ID" value="TRY76436.1"/>
    <property type="molecule type" value="Genomic_DNA"/>
</dbReference>
<evidence type="ECO:0000313" key="8">
    <source>
        <dbReference type="Proteomes" id="UP000318571"/>
    </source>
</evidence>
<proteinExistence type="inferred from homology"/>
<keyword evidence="2" id="KW-0519">Myristate</keyword>
<reference evidence="7 8" key="1">
    <citation type="journal article" date="2018" name="Nat. Ecol. Evol.">
        <title>Genomic signatures of mitonuclear coevolution across populations of Tigriopus californicus.</title>
        <authorList>
            <person name="Barreto F.S."/>
            <person name="Watson E.T."/>
            <person name="Lima T.G."/>
            <person name="Willett C.S."/>
            <person name="Edmands S."/>
            <person name="Li W."/>
            <person name="Burton R.S."/>
        </authorList>
    </citation>
    <scope>NUCLEOTIDE SEQUENCE [LARGE SCALE GENOMIC DNA]</scope>
    <source>
        <strain evidence="7 8">San Diego</strain>
    </source>
</reference>
<accession>A0A553PFI6</accession>
<evidence type="ECO:0000256" key="4">
    <source>
        <dbReference type="ARBA" id="ARBA00022737"/>
    </source>
</evidence>
<name>A0A553PFI6_TIGCA</name>
<evidence type="ECO:0000256" key="5">
    <source>
        <dbReference type="ARBA" id="ARBA00023288"/>
    </source>
</evidence>
<evidence type="ECO:0000313" key="7">
    <source>
        <dbReference type="EMBL" id="TRY76436.1"/>
    </source>
</evidence>
<dbReference type="SUPFAM" id="SSF47473">
    <property type="entry name" value="EF-hand"/>
    <property type="match status" value="1"/>
</dbReference>
<evidence type="ECO:0000259" key="6">
    <source>
        <dbReference type="PROSITE" id="PS50222"/>
    </source>
</evidence>
<comment type="caution">
    <text evidence="7">The sequence shown here is derived from an EMBL/GenBank/DDBJ whole genome shotgun (WGS) entry which is preliminary data.</text>
</comment>